<dbReference type="KEGG" id="more:E1B28_001208"/>
<evidence type="ECO:0000256" key="1">
    <source>
        <dbReference type="SAM" id="MobiDB-lite"/>
    </source>
</evidence>
<feature type="region of interest" description="Disordered" evidence="1">
    <location>
        <begin position="1"/>
        <end position="23"/>
    </location>
</feature>
<dbReference type="Proteomes" id="UP001049176">
    <property type="component" value="Chromosome 1"/>
</dbReference>
<dbReference type="GeneID" id="66070284"/>
<feature type="compositionally biased region" description="Acidic residues" evidence="1">
    <location>
        <begin position="1"/>
        <end position="12"/>
    </location>
</feature>
<proteinExistence type="predicted"/>
<evidence type="ECO:0000313" key="3">
    <source>
        <dbReference type="Proteomes" id="UP001049176"/>
    </source>
</evidence>
<sequence>MVDSETESESGEEYSFALPGEGPSTSQLSLTTLDVDQHTTVIQVIRNACMAELPTNVEGRAKVLEAAIKVVQFLDSMLESGNVLGELTSNFIPLVEPKFLSILFGHRKIFRRIATQQLLPMADNASMVVCWVDNLLAKLSEITSLMAGGLVRSTQSETTFLTRRREHDTLVAATQLPDDWSSVASVLDAPHSSPAARRLALRLLFAAFMVGPWLSGSDPWSDPENISTLDLLRILNHYISQSSSNAWTYVSEPDCTRERLTFAITLSLYAAADTEDRRRRNHSPLRPRTLASLLNYMHYIVSPPNIPTGENRTWLTSSFEPLDPPQTLLLRWRETVLWCWQTWKDSRTANSDSVIHMTAQWLFHCDTERILTGIGAIDSKRMLLNDPRACSAAITRLLHELVDVILSSPGLTSQDLRFYTLISKTTKTFLRLFRENFTDQGFQRPGETQEIFKYLASLFVLLPEKGGECSTATIKHRLLETSTLLDVAIIRHVLPSLCKDKRLAFIEKIDDLMFRTRKYLTSRTEELHSDEVVRVNLDFISFVWYNTGKGVLPRQAIAPFISALLEYLRPETGGFAFNSAMSCLSILGVHPSCDIKHHKTGLWRVCIQAPCSNLAIAASFAYSILHDNLGNVNDVLRSQAFNYLRGSLALTIRGDFIDKDEPVALSVSTLLCSALLRLLDAELPALTYMVLSPWTKTFCVNLKALLHSDCPNSSYRGILKRRLDSMGNRLLNLIEGRSKDDGSESSQNTHVECRLIMCETLDVPSLIFVPDE</sequence>
<dbReference type="RefSeq" id="XP_043015822.1">
    <property type="nucleotide sequence ID" value="XM_043147117.1"/>
</dbReference>
<dbReference type="EMBL" id="CM032181">
    <property type="protein sequence ID" value="KAG7099352.1"/>
    <property type="molecule type" value="Genomic_DNA"/>
</dbReference>
<protein>
    <submittedName>
        <fullName evidence="2">Uncharacterized protein</fullName>
    </submittedName>
</protein>
<dbReference type="OrthoDB" id="3233180at2759"/>
<dbReference type="AlphaFoldDB" id="A0A9P7V396"/>
<evidence type="ECO:0000313" key="2">
    <source>
        <dbReference type="EMBL" id="KAG7099352.1"/>
    </source>
</evidence>
<reference evidence="2" key="1">
    <citation type="journal article" date="2021" name="Genome Biol. Evol.">
        <title>The assembled and annotated genome of the fairy-ring fungus Marasmius oreades.</title>
        <authorList>
            <person name="Hiltunen M."/>
            <person name="Ament-Velasquez S.L."/>
            <person name="Johannesson H."/>
        </authorList>
    </citation>
    <scope>NUCLEOTIDE SEQUENCE</scope>
    <source>
        <strain evidence="2">03SP1</strain>
    </source>
</reference>
<gene>
    <name evidence="2" type="ORF">E1B28_001208</name>
</gene>
<name>A0A9P7V396_9AGAR</name>
<keyword evidence="3" id="KW-1185">Reference proteome</keyword>
<organism evidence="2 3">
    <name type="scientific">Marasmius oreades</name>
    <name type="common">fairy-ring Marasmius</name>
    <dbReference type="NCBI Taxonomy" id="181124"/>
    <lineage>
        <taxon>Eukaryota</taxon>
        <taxon>Fungi</taxon>
        <taxon>Dikarya</taxon>
        <taxon>Basidiomycota</taxon>
        <taxon>Agaricomycotina</taxon>
        <taxon>Agaricomycetes</taxon>
        <taxon>Agaricomycetidae</taxon>
        <taxon>Agaricales</taxon>
        <taxon>Marasmiineae</taxon>
        <taxon>Marasmiaceae</taxon>
        <taxon>Marasmius</taxon>
    </lineage>
</organism>
<accession>A0A9P7V396</accession>
<comment type="caution">
    <text evidence="2">The sequence shown here is derived from an EMBL/GenBank/DDBJ whole genome shotgun (WGS) entry which is preliminary data.</text>
</comment>